<protein>
    <submittedName>
        <fullName evidence="2">Uncharacterized protein</fullName>
    </submittedName>
</protein>
<dbReference type="KEGG" id="pdx:Psed_6813"/>
<gene>
    <name evidence="2" type="ordered locus">Psed_6813</name>
</gene>
<dbReference type="Proteomes" id="UP000007809">
    <property type="component" value="Plasmid pPSED01"/>
</dbReference>
<geneLocation type="plasmid" evidence="2 3">
    <name>pPSED01</name>
</geneLocation>
<reference evidence="2 3" key="1">
    <citation type="journal article" date="2011" name="J. Bacteriol.">
        <title>Genome sequence of the 1,4-dioxane-degrading Pseudonocardia dioxanivorans strain CB1190.</title>
        <authorList>
            <person name="Sales C.M."/>
            <person name="Mahendra S."/>
            <person name="Grostern A."/>
            <person name="Parales R.E."/>
            <person name="Goodwin L.A."/>
            <person name="Woyke T."/>
            <person name="Nolan M."/>
            <person name="Lapidus A."/>
            <person name="Chertkov O."/>
            <person name="Ovchinnikova G."/>
            <person name="Sczyrba A."/>
            <person name="Alvarez-Cohen L."/>
        </authorList>
    </citation>
    <scope>NUCLEOTIDE SEQUENCE [LARGE SCALE GENOMIC DNA]</scope>
    <source>
        <strain evidence="3">ATCC 55486 / DSM 44775 / JCM 13855 / CB1190</strain>
    </source>
</reference>
<evidence type="ECO:0000313" key="2">
    <source>
        <dbReference type="EMBL" id="AEA28884.1"/>
    </source>
</evidence>
<accession>F2L6J0</accession>
<organism evidence="2 3">
    <name type="scientific">Pseudonocardia dioxanivorans (strain ATCC 55486 / DSM 44775 / JCM 13855 / CB1190)</name>
    <dbReference type="NCBI Taxonomy" id="675635"/>
    <lineage>
        <taxon>Bacteria</taxon>
        <taxon>Bacillati</taxon>
        <taxon>Actinomycetota</taxon>
        <taxon>Actinomycetes</taxon>
        <taxon>Pseudonocardiales</taxon>
        <taxon>Pseudonocardiaceae</taxon>
        <taxon>Pseudonocardia</taxon>
    </lineage>
</organism>
<evidence type="ECO:0000256" key="1">
    <source>
        <dbReference type="SAM" id="MobiDB-lite"/>
    </source>
</evidence>
<dbReference type="AlphaFoldDB" id="F2L6J0"/>
<feature type="region of interest" description="Disordered" evidence="1">
    <location>
        <begin position="1"/>
        <end position="22"/>
    </location>
</feature>
<sequence length="151" mass="15534">MSRIPRGASRPEPTPSARTHLSLAAPPHGEHLVDTDPAVPAVALRSGGTEPMTATEDGLEHEVAAEDLSAGSVHGWYRAVCGAVIGPVALTVPAGVPCRSCAVEVVPGPELASPDARRSRRAAASWLRGLRARTARRDRVAGTVGPSDVAA</sequence>
<proteinExistence type="predicted"/>
<name>F2L6J0_PSEUX</name>
<dbReference type="HOGENOM" id="CLU_1729869_0_0_11"/>
<keyword evidence="2" id="KW-0614">Plasmid</keyword>
<evidence type="ECO:0000313" key="3">
    <source>
        <dbReference type="Proteomes" id="UP000007809"/>
    </source>
</evidence>
<keyword evidence="3" id="KW-1185">Reference proteome</keyword>
<dbReference type="EMBL" id="CP002594">
    <property type="protein sequence ID" value="AEA28884.1"/>
    <property type="molecule type" value="Genomic_DNA"/>
</dbReference>